<keyword evidence="1" id="KW-1133">Transmembrane helix</keyword>
<comment type="caution">
    <text evidence="2">The sequence shown here is derived from an EMBL/GenBank/DDBJ whole genome shotgun (WGS) entry which is preliminary data.</text>
</comment>
<keyword evidence="1" id="KW-0472">Membrane</keyword>
<feature type="transmembrane region" description="Helical" evidence="1">
    <location>
        <begin position="78"/>
        <end position="99"/>
    </location>
</feature>
<name>A0ABR8RZJ7_9MICO</name>
<gene>
    <name evidence="2" type="ORF">H9651_02450</name>
</gene>
<reference evidence="2 3" key="1">
    <citation type="submission" date="2020-08" db="EMBL/GenBank/DDBJ databases">
        <title>A Genomic Blueprint of the Chicken Gut Microbiome.</title>
        <authorList>
            <person name="Gilroy R."/>
            <person name="Ravi A."/>
            <person name="Getino M."/>
            <person name="Pursley I."/>
            <person name="Horton D.L."/>
            <person name="Alikhan N.-F."/>
            <person name="Baker D."/>
            <person name="Gharbi K."/>
            <person name="Hall N."/>
            <person name="Watson M."/>
            <person name="Adriaenssens E.M."/>
            <person name="Foster-Nyarko E."/>
            <person name="Jarju S."/>
            <person name="Secka A."/>
            <person name="Antonio M."/>
            <person name="Oren A."/>
            <person name="Chaudhuri R."/>
            <person name="La Ragione R.M."/>
            <person name="Hildebrand F."/>
            <person name="Pallen M.J."/>
        </authorList>
    </citation>
    <scope>NUCLEOTIDE SEQUENCE [LARGE SCALE GENOMIC DNA]</scope>
    <source>
        <strain evidence="2 3">Sa4CUA7</strain>
    </source>
</reference>
<evidence type="ECO:0000256" key="1">
    <source>
        <dbReference type="SAM" id="Phobius"/>
    </source>
</evidence>
<evidence type="ECO:0008006" key="4">
    <source>
        <dbReference type="Google" id="ProtNLM"/>
    </source>
</evidence>
<dbReference type="Proteomes" id="UP000648352">
    <property type="component" value="Unassembled WGS sequence"/>
</dbReference>
<evidence type="ECO:0000313" key="3">
    <source>
        <dbReference type="Proteomes" id="UP000648352"/>
    </source>
</evidence>
<keyword evidence="1" id="KW-0812">Transmembrane</keyword>
<accession>A0ABR8RZJ7</accession>
<evidence type="ECO:0000313" key="2">
    <source>
        <dbReference type="EMBL" id="MBD7956494.1"/>
    </source>
</evidence>
<keyword evidence="3" id="KW-1185">Reference proteome</keyword>
<dbReference type="EMBL" id="JACSQP010000001">
    <property type="protein sequence ID" value="MBD7956494.1"/>
    <property type="molecule type" value="Genomic_DNA"/>
</dbReference>
<feature type="transmembrane region" description="Helical" evidence="1">
    <location>
        <begin position="111"/>
        <end position="144"/>
    </location>
</feature>
<organism evidence="2 3">
    <name type="scientific">Microbacterium pullorum</name>
    <dbReference type="NCBI Taxonomy" id="2762236"/>
    <lineage>
        <taxon>Bacteria</taxon>
        <taxon>Bacillati</taxon>
        <taxon>Actinomycetota</taxon>
        <taxon>Actinomycetes</taxon>
        <taxon>Micrococcales</taxon>
        <taxon>Microbacteriaceae</taxon>
        <taxon>Microbacterium</taxon>
    </lineage>
</organism>
<protein>
    <recommendedName>
        <fullName evidence="4">DUF4064 domain-containing protein</fullName>
    </recommendedName>
</protein>
<proteinExistence type="predicted"/>
<sequence length="153" mass="16518">MATTFLRPLKSPTAPRFSRRAEMWTAGIGLAASSVLQGGFVLAVTRSDAQTVESTIVPAMRAAGIPLGADAHVALDTLAGWFGYSLLLTAMLCAVGFFLASRRPRRRSTGWWFFAAGMCCLVGTQLVLYPVAFLFFFAAGLFALRTPHDRSPQ</sequence>